<keyword evidence="2" id="KW-1185">Reference proteome</keyword>
<organism evidence="1 2">
    <name type="scientific">Plantibacter flavus</name>
    <dbReference type="NCBI Taxonomy" id="150123"/>
    <lineage>
        <taxon>Bacteria</taxon>
        <taxon>Bacillati</taxon>
        <taxon>Actinomycetota</taxon>
        <taxon>Actinomycetes</taxon>
        <taxon>Micrococcales</taxon>
        <taxon>Microbacteriaceae</taxon>
        <taxon>Plantibacter</taxon>
    </lineage>
</organism>
<protein>
    <submittedName>
        <fullName evidence="1">HAD superfamily hydrolase (TIGR01509 family)/HAD superfamily hydrolase (TIGR01549 family)</fullName>
    </submittedName>
</protein>
<gene>
    <name evidence="1" type="ORF">EDD42_3407</name>
</gene>
<accession>A0A3N2C704</accession>
<sequence length="237" mass="25152">MSEPADTTVPKNSDDRIAVLFDIDGTLVDSNYLHVDAWDRAFADAGRPVDAWRIHRSIGKDGGELLESLLDGADEVEQYGERAKELHSEYYLHNTSRLRVIGGARELLGELAGRGIAVVLATSAPENELEILRDLLDVDDAIFAATSSGDVETAKPEPDIVEVALDRAGVPASRAVMVGDAVWDIEAAARAGVECIGVRSGGFGEQELRDAGAVAVYGDVAELLANLDDSPIGKLAG</sequence>
<dbReference type="GO" id="GO:0008967">
    <property type="term" value="F:phosphoglycolate phosphatase activity"/>
    <property type="evidence" value="ECO:0007669"/>
    <property type="project" value="TreeGrafter"/>
</dbReference>
<proteinExistence type="predicted"/>
<dbReference type="GO" id="GO:0006281">
    <property type="term" value="P:DNA repair"/>
    <property type="evidence" value="ECO:0007669"/>
    <property type="project" value="TreeGrafter"/>
</dbReference>
<dbReference type="InterPro" id="IPR006439">
    <property type="entry name" value="HAD-SF_hydro_IA"/>
</dbReference>
<dbReference type="InterPro" id="IPR050155">
    <property type="entry name" value="HAD-like_hydrolase_sf"/>
</dbReference>
<dbReference type="AlphaFoldDB" id="A0A3N2C704"/>
<dbReference type="SUPFAM" id="SSF56784">
    <property type="entry name" value="HAD-like"/>
    <property type="match status" value="1"/>
</dbReference>
<dbReference type="PANTHER" id="PTHR43434">
    <property type="entry name" value="PHOSPHOGLYCOLATE PHOSPHATASE"/>
    <property type="match status" value="1"/>
</dbReference>
<dbReference type="PANTHER" id="PTHR43434:SF16">
    <property type="entry name" value="BLL8046 PROTEIN"/>
    <property type="match status" value="1"/>
</dbReference>
<evidence type="ECO:0000313" key="2">
    <source>
        <dbReference type="Proteomes" id="UP000266915"/>
    </source>
</evidence>
<dbReference type="GO" id="GO:0005829">
    <property type="term" value="C:cytosol"/>
    <property type="evidence" value="ECO:0007669"/>
    <property type="project" value="TreeGrafter"/>
</dbReference>
<dbReference type="SFLD" id="SFLDS00003">
    <property type="entry name" value="Haloacid_Dehalogenase"/>
    <property type="match status" value="1"/>
</dbReference>
<dbReference type="NCBIfam" id="TIGR01509">
    <property type="entry name" value="HAD-SF-IA-v3"/>
    <property type="match status" value="1"/>
</dbReference>
<reference evidence="1 2" key="1">
    <citation type="submission" date="2018-11" db="EMBL/GenBank/DDBJ databases">
        <title>Sequencing the genomes of 1000 actinobacteria strains.</title>
        <authorList>
            <person name="Klenk H.-P."/>
        </authorList>
    </citation>
    <scope>NUCLEOTIDE SEQUENCE [LARGE SCALE GENOMIC DNA]</scope>
    <source>
        <strain evidence="1 2">DSM 14012</strain>
    </source>
</reference>
<comment type="caution">
    <text evidence="1">The sequence shown here is derived from an EMBL/GenBank/DDBJ whole genome shotgun (WGS) entry which is preliminary data.</text>
</comment>
<dbReference type="Pfam" id="PF00702">
    <property type="entry name" value="Hydrolase"/>
    <property type="match status" value="1"/>
</dbReference>
<evidence type="ECO:0000313" key="1">
    <source>
        <dbReference type="EMBL" id="ROR83296.1"/>
    </source>
</evidence>
<dbReference type="SFLD" id="SFLDG01129">
    <property type="entry name" value="C1.5:_HAD__Beta-PGM__Phosphata"/>
    <property type="match status" value="1"/>
</dbReference>
<dbReference type="InterPro" id="IPR023214">
    <property type="entry name" value="HAD_sf"/>
</dbReference>
<dbReference type="InterPro" id="IPR023198">
    <property type="entry name" value="PGP-like_dom2"/>
</dbReference>
<dbReference type="EMBL" id="RKHL01000001">
    <property type="protein sequence ID" value="ROR83296.1"/>
    <property type="molecule type" value="Genomic_DNA"/>
</dbReference>
<dbReference type="Gene3D" id="3.40.50.1000">
    <property type="entry name" value="HAD superfamily/HAD-like"/>
    <property type="match status" value="1"/>
</dbReference>
<dbReference type="SFLD" id="SFLDG01135">
    <property type="entry name" value="C1.5.6:_HAD__Beta-PGM__Phospha"/>
    <property type="match status" value="1"/>
</dbReference>
<dbReference type="Gene3D" id="1.10.150.240">
    <property type="entry name" value="Putative phosphatase, domain 2"/>
    <property type="match status" value="1"/>
</dbReference>
<name>A0A3N2C704_9MICO</name>
<dbReference type="InterPro" id="IPR036412">
    <property type="entry name" value="HAD-like_sf"/>
</dbReference>
<dbReference type="Proteomes" id="UP000266915">
    <property type="component" value="Unassembled WGS sequence"/>
</dbReference>
<keyword evidence="1" id="KW-0378">Hydrolase</keyword>
<dbReference type="NCBIfam" id="TIGR01549">
    <property type="entry name" value="HAD-SF-IA-v1"/>
    <property type="match status" value="1"/>
</dbReference>
<dbReference type="RefSeq" id="WP_085511151.1">
    <property type="nucleotide sequence ID" value="NZ_FXAP01000002.1"/>
</dbReference>